<organism evidence="1 2">
    <name type="scientific">Halobellus clavatus</name>
    <dbReference type="NCBI Taxonomy" id="660517"/>
    <lineage>
        <taxon>Archaea</taxon>
        <taxon>Methanobacteriati</taxon>
        <taxon>Methanobacteriota</taxon>
        <taxon>Stenosarchaea group</taxon>
        <taxon>Halobacteria</taxon>
        <taxon>Halobacteriales</taxon>
        <taxon>Haloferacaceae</taxon>
        <taxon>Halobellus</taxon>
    </lineage>
</organism>
<evidence type="ECO:0000313" key="1">
    <source>
        <dbReference type="EMBL" id="SDY15059.1"/>
    </source>
</evidence>
<sequence>MPDTPDSTRSKVGGLIDQYDMSDVGQELEDRWLGNEHDTQSLRTLADWFNKRLLRTKLEENGMTLLDGEVSNIYRLLSSDNVTAGSRVEAEATLEDNGIDPEQLKREFVSHQAIHTYLTKFRGVSKEKSPLDPREQAQNTIQKLRNRLIAVIENTLEQHRDQQRITLGEFNILLDIQILCEECGASYSIMELFDRGGCNCEPDEEM</sequence>
<proteinExistence type="predicted"/>
<dbReference type="AlphaFoldDB" id="A0A1H3HK66"/>
<accession>A0A1H3HK66</accession>
<dbReference type="Proteomes" id="UP000199170">
    <property type="component" value="Unassembled WGS sequence"/>
</dbReference>
<keyword evidence="2" id="KW-1185">Reference proteome</keyword>
<evidence type="ECO:0000313" key="2">
    <source>
        <dbReference type="Proteomes" id="UP000199170"/>
    </source>
</evidence>
<dbReference type="RefSeq" id="WP_139175743.1">
    <property type="nucleotide sequence ID" value="NZ_FNPB01000007.1"/>
</dbReference>
<gene>
    <name evidence="1" type="ORF">SAMN04487946_10793</name>
</gene>
<name>A0A1H3HK66_9EURY</name>
<dbReference type="OrthoDB" id="304916at2157"/>
<dbReference type="Pfam" id="PF21811">
    <property type="entry name" value="RdfA"/>
    <property type="match status" value="1"/>
</dbReference>
<dbReference type="InterPro" id="IPR048925">
    <property type="entry name" value="RdfA"/>
</dbReference>
<reference evidence="2" key="1">
    <citation type="submission" date="2016-10" db="EMBL/GenBank/DDBJ databases">
        <authorList>
            <person name="Varghese N."/>
            <person name="Submissions S."/>
        </authorList>
    </citation>
    <scope>NUCLEOTIDE SEQUENCE [LARGE SCALE GENOMIC DNA]</scope>
    <source>
        <strain evidence="2">CGMCC 1.10118</strain>
    </source>
</reference>
<protein>
    <submittedName>
        <fullName evidence="1">Uncharacterized protein</fullName>
    </submittedName>
</protein>
<dbReference type="EMBL" id="FNPB01000007">
    <property type="protein sequence ID" value="SDY15059.1"/>
    <property type="molecule type" value="Genomic_DNA"/>
</dbReference>